<dbReference type="PROSITE" id="PS50893">
    <property type="entry name" value="ABC_TRANSPORTER_2"/>
    <property type="match status" value="1"/>
</dbReference>
<dbReference type="InterPro" id="IPR027417">
    <property type="entry name" value="P-loop_NTPase"/>
</dbReference>
<comment type="subcellular location">
    <subcellularLocation>
        <location evidence="1">Cell membrane</location>
        <topology evidence="1">Peripheral membrane protein</topology>
    </subcellularLocation>
</comment>
<evidence type="ECO:0000259" key="6">
    <source>
        <dbReference type="PROSITE" id="PS50893"/>
    </source>
</evidence>
<reference evidence="7 8" key="1">
    <citation type="submission" date="2019-07" db="EMBL/GenBank/DDBJ databases">
        <authorList>
            <person name="Zhou L.-Y."/>
        </authorList>
    </citation>
    <scope>NUCLEOTIDE SEQUENCE [LARGE SCALE GENOMIC DNA]</scope>
    <source>
        <strain evidence="7 8">YIM 101269</strain>
    </source>
</reference>
<comment type="caution">
    <text evidence="7">The sequence shown here is derived from an EMBL/GenBank/DDBJ whole genome shotgun (WGS) entry which is preliminary data.</text>
</comment>
<dbReference type="GO" id="GO:0016887">
    <property type="term" value="F:ATP hydrolysis activity"/>
    <property type="evidence" value="ECO:0007669"/>
    <property type="project" value="InterPro"/>
</dbReference>
<dbReference type="OrthoDB" id="9804819at2"/>
<sequence length="321" mass="34344">MPVMVAIEAEHVGKSYRTEGGDVGLHDLSVQAEAGTVLALLGPNGAGKSTAVRGLSTLLSFDRGRARVAGHDIRTQAREVRERIALVGQSAAVDDQLTATQNLVLFGRLRGMGRADARARASQLLDQFGLSEADARAVRGFSGGMRRRLDVAASMLVRPEVLFVDEPTTGLDPMARRDLWQILRSMVREGTTILLTTQYLEEADALADHVILLGHGEVIAEGSPDRLKSMVGPPVIQLVFETGAQADLALSAIGRTVKGAVLRDLRTVAVDANHTDVLARCLEALRDVSASPIEVSMGKPSLDDAFMRLTGHQTDAPEEEA</sequence>
<dbReference type="Pfam" id="PF00005">
    <property type="entry name" value="ABC_tran"/>
    <property type="match status" value="1"/>
</dbReference>
<dbReference type="InterPro" id="IPR003439">
    <property type="entry name" value="ABC_transporter-like_ATP-bd"/>
</dbReference>
<gene>
    <name evidence="7" type="ORF">FOJ82_12250</name>
</gene>
<dbReference type="SUPFAM" id="SSF52540">
    <property type="entry name" value="P-loop containing nucleoside triphosphate hydrolases"/>
    <property type="match status" value="1"/>
</dbReference>
<dbReference type="InterPro" id="IPR050763">
    <property type="entry name" value="ABC_transporter_ATP-binding"/>
</dbReference>
<evidence type="ECO:0000313" key="8">
    <source>
        <dbReference type="Proteomes" id="UP000317638"/>
    </source>
</evidence>
<dbReference type="AlphaFoldDB" id="A0A553JXY8"/>
<evidence type="ECO:0000313" key="7">
    <source>
        <dbReference type="EMBL" id="TRY17316.1"/>
    </source>
</evidence>
<protein>
    <submittedName>
        <fullName evidence="7">ATP-binding cassette domain-containing protein</fullName>
    </submittedName>
</protein>
<dbReference type="EMBL" id="VKKG01000005">
    <property type="protein sequence ID" value="TRY17316.1"/>
    <property type="molecule type" value="Genomic_DNA"/>
</dbReference>
<evidence type="ECO:0000256" key="2">
    <source>
        <dbReference type="ARBA" id="ARBA00022448"/>
    </source>
</evidence>
<evidence type="ECO:0000256" key="4">
    <source>
        <dbReference type="ARBA" id="ARBA00022840"/>
    </source>
</evidence>
<name>A0A553JXY8_9ACTN</name>
<dbReference type="Gene3D" id="3.40.50.300">
    <property type="entry name" value="P-loop containing nucleotide triphosphate hydrolases"/>
    <property type="match status" value="1"/>
</dbReference>
<dbReference type="InterPro" id="IPR017871">
    <property type="entry name" value="ABC_transporter-like_CS"/>
</dbReference>
<keyword evidence="4 7" id="KW-0067">ATP-binding</keyword>
<keyword evidence="3" id="KW-0547">Nucleotide-binding</keyword>
<keyword evidence="8" id="KW-1185">Reference proteome</keyword>
<organism evidence="7 8">
    <name type="scientific">Tessaracoccus rhinocerotis</name>
    <dbReference type="NCBI Taxonomy" id="1689449"/>
    <lineage>
        <taxon>Bacteria</taxon>
        <taxon>Bacillati</taxon>
        <taxon>Actinomycetota</taxon>
        <taxon>Actinomycetes</taxon>
        <taxon>Propionibacteriales</taxon>
        <taxon>Propionibacteriaceae</taxon>
        <taxon>Tessaracoccus</taxon>
    </lineage>
</organism>
<dbReference type="GO" id="GO:0046677">
    <property type="term" value="P:response to antibiotic"/>
    <property type="evidence" value="ECO:0007669"/>
    <property type="project" value="UniProtKB-KW"/>
</dbReference>
<dbReference type="InterPro" id="IPR003593">
    <property type="entry name" value="AAA+_ATPase"/>
</dbReference>
<dbReference type="PROSITE" id="PS00211">
    <property type="entry name" value="ABC_TRANSPORTER_1"/>
    <property type="match status" value="1"/>
</dbReference>
<dbReference type="GO" id="GO:0005524">
    <property type="term" value="F:ATP binding"/>
    <property type="evidence" value="ECO:0007669"/>
    <property type="project" value="UniProtKB-KW"/>
</dbReference>
<evidence type="ECO:0000256" key="1">
    <source>
        <dbReference type="ARBA" id="ARBA00004202"/>
    </source>
</evidence>
<evidence type="ECO:0000256" key="5">
    <source>
        <dbReference type="ARBA" id="ARBA00023251"/>
    </source>
</evidence>
<dbReference type="SMART" id="SM00382">
    <property type="entry name" value="AAA"/>
    <property type="match status" value="1"/>
</dbReference>
<dbReference type="PANTHER" id="PTHR42711:SF19">
    <property type="entry name" value="DOXORUBICIN RESISTANCE ATP-BINDING PROTEIN DRRA"/>
    <property type="match status" value="1"/>
</dbReference>
<dbReference type="PANTHER" id="PTHR42711">
    <property type="entry name" value="ABC TRANSPORTER ATP-BINDING PROTEIN"/>
    <property type="match status" value="1"/>
</dbReference>
<evidence type="ECO:0000256" key="3">
    <source>
        <dbReference type="ARBA" id="ARBA00022741"/>
    </source>
</evidence>
<proteinExistence type="predicted"/>
<dbReference type="Proteomes" id="UP000317638">
    <property type="component" value="Unassembled WGS sequence"/>
</dbReference>
<keyword evidence="5" id="KW-0046">Antibiotic resistance</keyword>
<accession>A0A553JXY8</accession>
<keyword evidence="2" id="KW-0813">Transport</keyword>
<dbReference type="GO" id="GO:0005886">
    <property type="term" value="C:plasma membrane"/>
    <property type="evidence" value="ECO:0007669"/>
    <property type="project" value="UniProtKB-SubCell"/>
</dbReference>
<feature type="domain" description="ABC transporter" evidence="6">
    <location>
        <begin position="7"/>
        <end position="240"/>
    </location>
</feature>